<protein>
    <recommendedName>
        <fullName evidence="4">RING-type domain-containing protein</fullName>
    </recommendedName>
</protein>
<proteinExistence type="predicted"/>
<evidence type="ECO:0000313" key="6">
    <source>
        <dbReference type="Proteomes" id="UP000549394"/>
    </source>
</evidence>
<dbReference type="InterPro" id="IPR001841">
    <property type="entry name" value="Znf_RING"/>
</dbReference>
<evidence type="ECO:0000313" key="5">
    <source>
        <dbReference type="EMBL" id="CAD5112371.1"/>
    </source>
</evidence>
<feature type="domain" description="RING-type" evidence="4">
    <location>
        <begin position="23"/>
        <end position="72"/>
    </location>
</feature>
<sequence length="255" mass="30101">MNYEGSMFENRINITFTEGQLLCAICTRPWLNNSPRCLPCEISHIFCSECIEEYGRINLLEEGSTFSCPVCRAKHYWPRKGVQSFILLTPFVDCCTTSFANEESESTSHFQQKTAHKTKSNTNEKDIQDIQELRIKISKTLEQLEKRRDIEWKLLDDEIKNITQLIEQRRLILRDQLNIFYKEKESKLRDLLNDAKILQSFRITASDRFKKCYEEMRQRLFKETIEIFNSYAVFSKSYDKSALNLGEIIKNSMDI</sequence>
<dbReference type="SUPFAM" id="SSF57850">
    <property type="entry name" value="RING/U-box"/>
    <property type="match status" value="1"/>
</dbReference>
<organism evidence="5 6">
    <name type="scientific">Dimorphilus gyrociliatus</name>
    <dbReference type="NCBI Taxonomy" id="2664684"/>
    <lineage>
        <taxon>Eukaryota</taxon>
        <taxon>Metazoa</taxon>
        <taxon>Spiralia</taxon>
        <taxon>Lophotrochozoa</taxon>
        <taxon>Annelida</taxon>
        <taxon>Polychaeta</taxon>
        <taxon>Polychaeta incertae sedis</taxon>
        <taxon>Dinophilidae</taxon>
        <taxon>Dimorphilus</taxon>
    </lineage>
</organism>
<dbReference type="Proteomes" id="UP000549394">
    <property type="component" value="Unassembled WGS sequence"/>
</dbReference>
<dbReference type="EMBL" id="CAJFCJ010000002">
    <property type="protein sequence ID" value="CAD5112371.1"/>
    <property type="molecule type" value="Genomic_DNA"/>
</dbReference>
<reference evidence="5 6" key="1">
    <citation type="submission" date="2020-08" db="EMBL/GenBank/DDBJ databases">
        <authorList>
            <person name="Hejnol A."/>
        </authorList>
    </citation>
    <scope>NUCLEOTIDE SEQUENCE [LARGE SCALE GENOMIC DNA]</scope>
</reference>
<comment type="caution">
    <text evidence="5">The sequence shown here is derived from an EMBL/GenBank/DDBJ whole genome shotgun (WGS) entry which is preliminary data.</text>
</comment>
<keyword evidence="1 3" id="KW-0479">Metal-binding</keyword>
<evidence type="ECO:0000259" key="4">
    <source>
        <dbReference type="PROSITE" id="PS50089"/>
    </source>
</evidence>
<keyword evidence="2" id="KW-0862">Zinc</keyword>
<accession>A0A7I8VB10</accession>
<dbReference type="PROSITE" id="PS50089">
    <property type="entry name" value="ZF_RING_2"/>
    <property type="match status" value="1"/>
</dbReference>
<dbReference type="Gene3D" id="3.30.40.10">
    <property type="entry name" value="Zinc/RING finger domain, C3HC4 (zinc finger)"/>
    <property type="match status" value="1"/>
</dbReference>
<evidence type="ECO:0000256" key="2">
    <source>
        <dbReference type="ARBA" id="ARBA00022833"/>
    </source>
</evidence>
<dbReference type="GO" id="GO:0008270">
    <property type="term" value="F:zinc ion binding"/>
    <property type="evidence" value="ECO:0007669"/>
    <property type="project" value="UniProtKB-KW"/>
</dbReference>
<evidence type="ECO:0000256" key="1">
    <source>
        <dbReference type="ARBA" id="ARBA00022771"/>
    </source>
</evidence>
<evidence type="ECO:0000256" key="3">
    <source>
        <dbReference type="PROSITE-ProRule" id="PRU00175"/>
    </source>
</evidence>
<dbReference type="AlphaFoldDB" id="A0A7I8VB10"/>
<gene>
    <name evidence="5" type="ORF">DGYR_LOCUS1526</name>
</gene>
<keyword evidence="1 3" id="KW-0863">Zinc-finger</keyword>
<name>A0A7I8VB10_9ANNE</name>
<dbReference type="OrthoDB" id="6084636at2759"/>
<dbReference type="InterPro" id="IPR013083">
    <property type="entry name" value="Znf_RING/FYVE/PHD"/>
</dbReference>
<keyword evidence="6" id="KW-1185">Reference proteome</keyword>